<dbReference type="InterPro" id="IPR013785">
    <property type="entry name" value="Aldolase_TIM"/>
</dbReference>
<keyword evidence="5 6" id="KW-0411">Iron-sulfur</keyword>
<evidence type="ECO:0000313" key="11">
    <source>
        <dbReference type="Proteomes" id="UP000033423"/>
    </source>
</evidence>
<keyword evidence="6 10" id="KW-0808">Transferase</keyword>
<dbReference type="SMART" id="SM00729">
    <property type="entry name" value="Elp3"/>
    <property type="match status" value="1"/>
</dbReference>
<dbReference type="SUPFAM" id="SSF102114">
    <property type="entry name" value="Radical SAM enzymes"/>
    <property type="match status" value="1"/>
</dbReference>
<feature type="binding site" evidence="6 7">
    <location>
        <position position="64"/>
    </location>
    <ligand>
        <name>[4Fe-4S] cluster</name>
        <dbReference type="ChEBI" id="CHEBI:49883"/>
        <note>4Fe-4S-S-AdoMet</note>
    </ligand>
</feature>
<dbReference type="PANTHER" id="PTHR43076:SF7">
    <property type="entry name" value="AMINODEOXYFUTALOSINE SYNTHASE"/>
    <property type="match status" value="1"/>
</dbReference>
<organism evidence="10 11">
    <name type="scientific">Candidatus Magnetobacterium bavaricum</name>
    <dbReference type="NCBI Taxonomy" id="29290"/>
    <lineage>
        <taxon>Bacteria</taxon>
        <taxon>Pseudomonadati</taxon>
        <taxon>Nitrospirota</taxon>
        <taxon>Thermodesulfovibrionia</taxon>
        <taxon>Thermodesulfovibrionales</taxon>
        <taxon>Candidatus Magnetobacteriaceae</taxon>
        <taxon>Candidatus Magnetobacterium</taxon>
    </lineage>
</organism>
<keyword evidence="2 6" id="KW-0949">S-adenosyl-L-methionine</keyword>
<dbReference type="SFLD" id="SFLDG01389">
    <property type="entry name" value="menaquinone_synthsis_involved"/>
    <property type="match status" value="1"/>
</dbReference>
<evidence type="ECO:0000259" key="9">
    <source>
        <dbReference type="PROSITE" id="PS51918"/>
    </source>
</evidence>
<dbReference type="PIRSF" id="PIRSF004762">
    <property type="entry name" value="CHP00423"/>
    <property type="match status" value="1"/>
</dbReference>
<dbReference type="GO" id="GO:0005506">
    <property type="term" value="F:iron ion binding"/>
    <property type="evidence" value="ECO:0007669"/>
    <property type="project" value="UniProtKB-UniRule"/>
</dbReference>
<dbReference type="SFLD" id="SFLDS00029">
    <property type="entry name" value="Radical_SAM"/>
    <property type="match status" value="1"/>
</dbReference>
<dbReference type="InterPro" id="IPR045567">
    <property type="entry name" value="CofH/MnqC-like_C"/>
</dbReference>
<name>A0A0F3GKJ4_9BACT</name>
<protein>
    <recommendedName>
        <fullName evidence="6">Aminodeoxyfutalosine synthase</fullName>
        <shortName evidence="6">AFL synthase</shortName>
        <shortName evidence="6">Aminofutalosine synthase</shortName>
        <ecNumber evidence="6">2.5.1.120</ecNumber>
    </recommendedName>
    <alternativeName>
        <fullName evidence="6">Menaquinone biosynthetic enzyme MqnE</fullName>
    </alternativeName>
</protein>
<dbReference type="AlphaFoldDB" id="A0A0F3GKJ4"/>
<keyword evidence="3 6" id="KW-0479">Metal-binding</keyword>
<keyword evidence="6" id="KW-0474">Menaquinone biosynthesis</keyword>
<dbReference type="InterPro" id="IPR058240">
    <property type="entry name" value="rSAM_sf"/>
</dbReference>
<comment type="cofactor">
    <cofactor evidence="6 7">
        <name>[4Fe-4S] cluster</name>
        <dbReference type="ChEBI" id="CHEBI:49883"/>
    </cofactor>
    <text evidence="6 7">Binds 1 [4Fe-4S] cluster. The cluster is coordinated with 3 cysteines and an exchangeable S-adenosyl-L-methionine.</text>
</comment>
<evidence type="ECO:0000256" key="1">
    <source>
        <dbReference type="ARBA" id="ARBA00022485"/>
    </source>
</evidence>
<dbReference type="NCBIfam" id="TIGR03700">
    <property type="entry name" value="mena_SCO4494"/>
    <property type="match status" value="1"/>
</dbReference>
<evidence type="ECO:0000313" key="10">
    <source>
        <dbReference type="EMBL" id="KJU82479.1"/>
    </source>
</evidence>
<reference evidence="10 11" key="1">
    <citation type="submission" date="2015-02" db="EMBL/GenBank/DDBJ databases">
        <title>Single-cell genomics of uncultivated deep-branching MTB reveals a conserved set of magnetosome genes.</title>
        <authorList>
            <person name="Kolinko S."/>
            <person name="Richter M."/>
            <person name="Glockner F.O."/>
            <person name="Brachmann A."/>
            <person name="Schuler D."/>
        </authorList>
    </citation>
    <scope>NUCLEOTIDE SEQUENCE [LARGE SCALE GENOMIC DNA]</scope>
    <source>
        <strain evidence="10">TM-1</strain>
    </source>
</reference>
<comment type="caution">
    <text evidence="10">The sequence shown here is derived from an EMBL/GenBank/DDBJ whole genome shotgun (WGS) entry which is preliminary data.</text>
</comment>
<evidence type="ECO:0000256" key="6">
    <source>
        <dbReference type="HAMAP-Rule" id="MF_00993"/>
    </source>
</evidence>
<evidence type="ECO:0000256" key="3">
    <source>
        <dbReference type="ARBA" id="ARBA00022723"/>
    </source>
</evidence>
<evidence type="ECO:0000256" key="4">
    <source>
        <dbReference type="ARBA" id="ARBA00023004"/>
    </source>
</evidence>
<dbReference type="InterPro" id="IPR020050">
    <property type="entry name" value="FO_synthase_su2"/>
</dbReference>
<dbReference type="Gene3D" id="3.20.20.70">
    <property type="entry name" value="Aldolase class I"/>
    <property type="match status" value="1"/>
</dbReference>
<feature type="domain" description="Radical SAM core" evidence="9">
    <location>
        <begin position="50"/>
        <end position="281"/>
    </location>
</feature>
<feature type="binding site" evidence="8">
    <location>
        <position position="175"/>
    </location>
    <ligand>
        <name>S-adenosyl-L-methionine</name>
        <dbReference type="ChEBI" id="CHEBI:59789"/>
    </ligand>
</feature>
<evidence type="ECO:0000256" key="2">
    <source>
        <dbReference type="ARBA" id="ARBA00022691"/>
    </source>
</evidence>
<proteinExistence type="inferred from homology"/>
<dbReference type="PANTHER" id="PTHR43076">
    <property type="entry name" value="FO SYNTHASE (COFH)"/>
    <property type="match status" value="1"/>
</dbReference>
<dbReference type="Pfam" id="PF04055">
    <property type="entry name" value="Radical_SAM"/>
    <property type="match status" value="1"/>
</dbReference>
<dbReference type="InterPro" id="IPR006638">
    <property type="entry name" value="Elp3/MiaA/NifB-like_rSAM"/>
</dbReference>
<dbReference type="HAMAP" id="MF_00993">
    <property type="entry name" value="MqnE"/>
    <property type="match status" value="1"/>
</dbReference>
<dbReference type="GO" id="GO:0102573">
    <property type="term" value="F:aminodeoxyfutalosine synthase activity"/>
    <property type="evidence" value="ECO:0007669"/>
    <property type="project" value="UniProtKB-EC"/>
</dbReference>
<dbReference type="EMBL" id="LACI01002306">
    <property type="protein sequence ID" value="KJU82479.1"/>
    <property type="molecule type" value="Genomic_DNA"/>
</dbReference>
<evidence type="ECO:0000256" key="8">
    <source>
        <dbReference type="PIRSR" id="PIRSR004762-2"/>
    </source>
</evidence>
<dbReference type="NCBIfam" id="TIGR00423">
    <property type="entry name" value="CofH family radical SAM protein"/>
    <property type="match status" value="1"/>
</dbReference>
<dbReference type="GO" id="GO:0044689">
    <property type="term" value="F:7,8-didemethyl-8-hydroxy-5-deazariboflavin synthase activity"/>
    <property type="evidence" value="ECO:0007669"/>
    <property type="project" value="TreeGrafter"/>
</dbReference>
<feature type="binding site" evidence="6 7">
    <location>
        <position position="71"/>
    </location>
    <ligand>
        <name>[4Fe-4S] cluster</name>
        <dbReference type="ChEBI" id="CHEBI:49883"/>
        <note>4Fe-4S-S-AdoMet</note>
    </ligand>
</feature>
<dbReference type="PROSITE" id="PS51918">
    <property type="entry name" value="RADICAL_SAM"/>
    <property type="match status" value="1"/>
</dbReference>
<dbReference type="SFLD" id="SFLDG01064">
    <property type="entry name" value="F420__menaquinone_cofactor_bio"/>
    <property type="match status" value="1"/>
</dbReference>
<feature type="binding site" evidence="6 7">
    <location>
        <position position="68"/>
    </location>
    <ligand>
        <name>[4Fe-4S] cluster</name>
        <dbReference type="ChEBI" id="CHEBI:49883"/>
        <note>4Fe-4S-S-AdoMet</note>
    </ligand>
</feature>
<feature type="binding site" evidence="8">
    <location>
        <position position="70"/>
    </location>
    <ligand>
        <name>S-adenosyl-L-methionine</name>
        <dbReference type="ChEBI" id="CHEBI:59789"/>
    </ligand>
</feature>
<dbReference type="PATRIC" id="fig|29290.4.peg.7073"/>
<keyword evidence="1 6" id="KW-0004">4Fe-4S</keyword>
<comment type="function">
    <text evidence="6">Radical SAM enzyme that catalyzes the addition of the adenosyl radical to the double bond of 3-[(1-carboxyvinyl)oxy]benzoate, leading to aminodeoxyfutalosine (AFL), a key intermediate in the formation of menaquinone (MK, vitamin K2) from chorismate.</text>
</comment>
<keyword evidence="11" id="KW-1185">Reference proteome</keyword>
<dbReference type="InterPro" id="IPR034405">
    <property type="entry name" value="F420"/>
</dbReference>
<dbReference type="SFLD" id="SFLDF00342">
    <property type="entry name" value="cyclic_dehypoxanthine_futalosi"/>
    <property type="match status" value="1"/>
</dbReference>
<sequence>MAMRGHVLEKPGNGLRLDADDVLSLFESDDLFEIGQAASEMAYRLHGDRVYYTRNHHINPTNICVNRCKFCAFSRSSGQAGAYALTIEEIIDKLKASQQPLVEVHIVGGLHPDWPFLYYLNLLSAIKGHFPYVHIKAFTAVEIDYLCRISGMGLRHTLQALKAHGLDTMPGGGAEIFAPPVREALCPEKISAQRWLAVHEAAHEMDIKTNATMLYRHIESYEDRVEHLLALRQLQDQTGGFQAFIPLSFQPHNTQIEAPFPSAIDDLKTIAISRLTLDNFPHIKAYWIMLGEKLTQTALLFGANDVDGTVMEEKIAHSAGTDSASMLTVAQLKHMLTRAGKLPVQRNAFYEEID</sequence>
<dbReference type="GO" id="GO:0009234">
    <property type="term" value="P:menaquinone biosynthetic process"/>
    <property type="evidence" value="ECO:0007669"/>
    <property type="project" value="UniProtKB-UniRule"/>
</dbReference>
<dbReference type="GO" id="GO:0051539">
    <property type="term" value="F:4 iron, 4 sulfur cluster binding"/>
    <property type="evidence" value="ECO:0007669"/>
    <property type="project" value="UniProtKB-KW"/>
</dbReference>
<gene>
    <name evidence="6" type="primary">mqnE</name>
    <name evidence="10" type="ORF">MBAV_005332</name>
</gene>
<dbReference type="EC" id="2.5.1.120" evidence="6"/>
<dbReference type="SFLD" id="SFLDF00343">
    <property type="entry name" value="aminofutalosine_synthase_(mqnE"/>
    <property type="match status" value="1"/>
</dbReference>
<comment type="catalytic activity">
    <reaction evidence="6">
        <text>3-[(1-carboxyvinyl)-oxy]benzoate + S-adenosyl-L-methionine + H2O = 6-amino-6-deoxyfutalosine + hydrogencarbonate + L-methionine + H(+)</text>
        <dbReference type="Rhea" id="RHEA:33075"/>
        <dbReference type="ChEBI" id="CHEBI:15377"/>
        <dbReference type="ChEBI" id="CHEBI:15378"/>
        <dbReference type="ChEBI" id="CHEBI:17544"/>
        <dbReference type="ChEBI" id="CHEBI:57844"/>
        <dbReference type="ChEBI" id="CHEBI:59789"/>
        <dbReference type="ChEBI" id="CHEBI:64286"/>
        <dbReference type="ChEBI" id="CHEBI:76981"/>
        <dbReference type="EC" id="2.5.1.120"/>
    </reaction>
</comment>
<dbReference type="CDD" id="cd01335">
    <property type="entry name" value="Radical_SAM"/>
    <property type="match status" value="1"/>
</dbReference>
<comment type="similarity">
    <text evidence="6">Belongs to the radical SAM superfamily. MqnE family.</text>
</comment>
<dbReference type="Proteomes" id="UP000033423">
    <property type="component" value="Unassembled WGS sequence"/>
</dbReference>
<evidence type="ECO:0000256" key="5">
    <source>
        <dbReference type="ARBA" id="ARBA00023014"/>
    </source>
</evidence>
<dbReference type="Pfam" id="PF19288">
    <property type="entry name" value="CofH_C"/>
    <property type="match status" value="1"/>
</dbReference>
<dbReference type="InterPro" id="IPR022432">
    <property type="entry name" value="MqnE"/>
</dbReference>
<dbReference type="UniPathway" id="UPA00079"/>
<keyword evidence="4 6" id="KW-0408">Iron</keyword>
<dbReference type="InterPro" id="IPR007197">
    <property type="entry name" value="rSAM"/>
</dbReference>
<accession>A0A0F3GKJ4</accession>
<evidence type="ECO:0000256" key="7">
    <source>
        <dbReference type="PIRSR" id="PIRSR004762-1"/>
    </source>
</evidence>
<comment type="pathway">
    <text evidence="6">Quinol/quinone metabolism; menaquinone biosynthesis.</text>
</comment>